<reference evidence="1" key="1">
    <citation type="submission" date="2020-10" db="EMBL/GenBank/DDBJ databases">
        <authorList>
            <person name="Castelo-Branco R."/>
            <person name="Eusebio N."/>
            <person name="Adriana R."/>
            <person name="Vieira A."/>
            <person name="Brugerolle De Fraissinette N."/>
            <person name="Rezende De Castro R."/>
            <person name="Schneider M.P."/>
            <person name="Vasconcelos V."/>
            <person name="Leao P.N."/>
        </authorList>
    </citation>
    <scope>NUCLEOTIDE SEQUENCE</scope>
    <source>
        <strain evidence="1">LEGE 07310</strain>
    </source>
</reference>
<accession>A0A8J7ATH7</accession>
<evidence type="ECO:0000313" key="2">
    <source>
        <dbReference type="Proteomes" id="UP000636505"/>
    </source>
</evidence>
<dbReference type="EMBL" id="JADEXG010000004">
    <property type="protein sequence ID" value="MBE9076218.1"/>
    <property type="molecule type" value="Genomic_DNA"/>
</dbReference>
<dbReference type="RefSeq" id="WP_193904883.1">
    <property type="nucleotide sequence ID" value="NZ_JADEXG010000004.1"/>
</dbReference>
<comment type="caution">
    <text evidence="1">The sequence shown here is derived from an EMBL/GenBank/DDBJ whole genome shotgun (WGS) entry which is preliminary data.</text>
</comment>
<proteinExistence type="predicted"/>
<organism evidence="1 2">
    <name type="scientific">Vasconcelosia minhoensis LEGE 07310</name>
    <dbReference type="NCBI Taxonomy" id="915328"/>
    <lineage>
        <taxon>Bacteria</taxon>
        <taxon>Bacillati</taxon>
        <taxon>Cyanobacteriota</taxon>
        <taxon>Cyanophyceae</taxon>
        <taxon>Nodosilineales</taxon>
        <taxon>Cymatolegaceae</taxon>
        <taxon>Vasconcelosia</taxon>
        <taxon>Vasconcelosia minhoensis</taxon>
    </lineage>
</organism>
<sequence>MSIRNATIQLVQKGAIPLLLAIVAGRQLVLTQTVGLSPWHGGGFGMFASIDRDEWRQVEAVATDCEGKTITITLESPSDLFSSRSLIYLRTVPELPLLATVAQALLQAELRPTEQPAVYSAHMASTSNSTCLQQVRLQVWRLRHQRQPSLIWYEPISPLVEARP</sequence>
<gene>
    <name evidence="1" type="ORF">IQ241_02720</name>
</gene>
<protein>
    <submittedName>
        <fullName evidence="1">Uncharacterized protein</fullName>
    </submittedName>
</protein>
<evidence type="ECO:0000313" key="1">
    <source>
        <dbReference type="EMBL" id="MBE9076218.1"/>
    </source>
</evidence>
<dbReference type="AlphaFoldDB" id="A0A8J7ATH7"/>
<name>A0A8J7ATH7_9CYAN</name>
<keyword evidence="2" id="KW-1185">Reference proteome</keyword>
<dbReference type="Proteomes" id="UP000636505">
    <property type="component" value="Unassembled WGS sequence"/>
</dbReference>